<reference evidence="5" key="2">
    <citation type="submission" date="2016-02" db="EMBL/GenBank/DDBJ databases">
        <title>Draft genome sequence of five rapidly growing Mycobacterium species.</title>
        <authorList>
            <person name="Katahira K."/>
            <person name="Gotou Y."/>
            <person name="Iida K."/>
            <person name="Ogura Y."/>
            <person name="Hayashi T."/>
        </authorList>
    </citation>
    <scope>NUCLEOTIDE SEQUENCE [LARGE SCALE GENOMIC DNA]</scope>
    <source>
        <strain evidence="5">JCM15298</strain>
    </source>
</reference>
<proteinExistence type="predicted"/>
<dbReference type="InterPro" id="IPR042261">
    <property type="entry name" value="Lsr2-like_dimerization"/>
</dbReference>
<evidence type="ECO:0000259" key="2">
    <source>
        <dbReference type="Pfam" id="PF11774"/>
    </source>
</evidence>
<name>A0A124E2G9_MYCCR</name>
<evidence type="ECO:0000256" key="1">
    <source>
        <dbReference type="ARBA" id="ARBA00023125"/>
    </source>
</evidence>
<dbReference type="GO" id="GO:0016746">
    <property type="term" value="F:acyltransferase activity"/>
    <property type="evidence" value="ECO:0007669"/>
    <property type="project" value="InterPro"/>
</dbReference>
<dbReference type="Gene3D" id="4.10.320.10">
    <property type="entry name" value="E3-binding domain"/>
    <property type="match status" value="1"/>
</dbReference>
<dbReference type="InterPro" id="IPR055370">
    <property type="entry name" value="Lsr2_DNA-bd"/>
</dbReference>
<evidence type="ECO:0000313" key="5">
    <source>
        <dbReference type="Proteomes" id="UP000069443"/>
    </source>
</evidence>
<comment type="caution">
    <text evidence="4">The sequence shown here is derived from an EMBL/GenBank/DDBJ whole genome shotgun (WGS) entry which is preliminary data.</text>
</comment>
<dbReference type="OrthoDB" id="4113332at2"/>
<dbReference type="Gene3D" id="3.30.60.230">
    <property type="entry name" value="Lsr2, dimerization domain"/>
    <property type="match status" value="1"/>
</dbReference>
<keyword evidence="5" id="KW-1185">Reference proteome</keyword>
<organism evidence="4 5">
    <name type="scientific">Mycolicibacterium canariasense</name>
    <name type="common">Mycobacterium canariasense</name>
    <dbReference type="NCBI Taxonomy" id="228230"/>
    <lineage>
        <taxon>Bacteria</taxon>
        <taxon>Bacillati</taxon>
        <taxon>Actinomycetota</taxon>
        <taxon>Actinomycetes</taxon>
        <taxon>Mycobacteriales</taxon>
        <taxon>Mycobacteriaceae</taxon>
        <taxon>Mycolicibacterium</taxon>
    </lineage>
</organism>
<dbReference type="STRING" id="228230.RMCC_3751"/>
<gene>
    <name evidence="4" type="ORF">RMCC_3751</name>
</gene>
<dbReference type="Pfam" id="PF23359">
    <property type="entry name" value="Lsr2_DNA-bd"/>
    <property type="match status" value="1"/>
</dbReference>
<accession>A0A124E2G9</accession>
<sequence length="108" mass="11838">MREELTDDLDDTLPADETVEFAMDGIAYQIDLAAPNAATMREQMAIYIRAGRRAVARRPRNAVDPSLVRAWARARGIPVGSRGRVPAAVIVQYLAEERGSRINGATSQ</sequence>
<keyword evidence="1" id="KW-0238">DNA-binding</keyword>
<dbReference type="EMBL" id="BCSY01000058">
    <property type="protein sequence ID" value="GAS96785.1"/>
    <property type="molecule type" value="Genomic_DNA"/>
</dbReference>
<evidence type="ECO:0000313" key="4">
    <source>
        <dbReference type="EMBL" id="GAS96785.1"/>
    </source>
</evidence>
<evidence type="ECO:0000259" key="3">
    <source>
        <dbReference type="Pfam" id="PF23359"/>
    </source>
</evidence>
<dbReference type="Proteomes" id="UP000069443">
    <property type="component" value="Unassembled WGS sequence"/>
</dbReference>
<protein>
    <submittedName>
        <fullName evidence="4">Iron-regulated LSR2 protein</fullName>
    </submittedName>
</protein>
<dbReference type="GO" id="GO:0003677">
    <property type="term" value="F:DNA binding"/>
    <property type="evidence" value="ECO:0007669"/>
    <property type="project" value="UniProtKB-KW"/>
</dbReference>
<dbReference type="InterPro" id="IPR024412">
    <property type="entry name" value="Lsr2_dim_dom"/>
</dbReference>
<feature type="domain" description="Lsr2 DNA-binding" evidence="3">
    <location>
        <begin position="63"/>
        <end position="93"/>
    </location>
</feature>
<dbReference type="AlphaFoldDB" id="A0A124E2G9"/>
<feature type="domain" description="Lsr2 dimerization" evidence="2">
    <location>
        <begin position="4"/>
        <end position="54"/>
    </location>
</feature>
<reference evidence="5" key="1">
    <citation type="journal article" date="2016" name="Genome Announc.">
        <title>Draft Genome Sequences of Five Rapidly Growing Mycobacterium Species, M. thermoresistibile, M. fortuitum subsp. acetamidolyticum, M. canariasense, M. brisbanense, and M. novocastrense.</title>
        <authorList>
            <person name="Katahira K."/>
            <person name="Ogura Y."/>
            <person name="Gotoh Y."/>
            <person name="Hayashi T."/>
        </authorList>
    </citation>
    <scope>NUCLEOTIDE SEQUENCE [LARGE SCALE GENOMIC DNA]</scope>
    <source>
        <strain evidence="5">JCM15298</strain>
    </source>
</reference>
<dbReference type="InterPro" id="IPR036625">
    <property type="entry name" value="E3-bd_dom_sf"/>
</dbReference>
<dbReference type="Pfam" id="PF11774">
    <property type="entry name" value="Lsr2"/>
    <property type="match status" value="1"/>
</dbReference>